<evidence type="ECO:0000313" key="1">
    <source>
        <dbReference type="EMBL" id="TLD84257.1"/>
    </source>
</evidence>
<sequence>MATTYIEQFVRCNAFLEEKEINLADLKQGINTISALPENHICMGIDIEVVEAGTGTLDIGVKDDPNYFISNIDLSVVKNNASSVRLSTKGRLYPIVIDLKAAQTGGKIIFRLHMFGNEVRMKDYTLSV</sequence>
<dbReference type="RefSeq" id="WP_034345523.1">
    <property type="nucleotide sequence ID" value="NZ_FZNG01000029.1"/>
</dbReference>
<name>A0A4U8SDX8_9HELI</name>
<dbReference type="EMBL" id="JRPL02000003">
    <property type="protein sequence ID" value="TLD84257.1"/>
    <property type="molecule type" value="Genomic_DNA"/>
</dbReference>
<dbReference type="AlphaFoldDB" id="A0A4U8SDX8"/>
<accession>A0A4U8SDX8</accession>
<proteinExistence type="predicted"/>
<evidence type="ECO:0000313" key="2">
    <source>
        <dbReference type="Proteomes" id="UP000029878"/>
    </source>
</evidence>
<organism evidence="1 2">
    <name type="scientific">Helicobacter trogontum</name>
    <dbReference type="NCBI Taxonomy" id="50960"/>
    <lineage>
        <taxon>Bacteria</taxon>
        <taxon>Pseudomonadati</taxon>
        <taxon>Campylobacterota</taxon>
        <taxon>Epsilonproteobacteria</taxon>
        <taxon>Campylobacterales</taxon>
        <taxon>Helicobacteraceae</taxon>
        <taxon>Helicobacter</taxon>
    </lineage>
</organism>
<dbReference type="Proteomes" id="UP000029878">
    <property type="component" value="Unassembled WGS sequence"/>
</dbReference>
<reference evidence="1 2" key="1">
    <citation type="journal article" date="2014" name="Genome Announc.">
        <title>Draft genome sequences of eight enterohepatic helicobacter species isolated from both laboratory and wild rodents.</title>
        <authorList>
            <person name="Sheh A."/>
            <person name="Shen Z."/>
            <person name="Fox J.G."/>
        </authorList>
    </citation>
    <scope>NUCLEOTIDE SEQUENCE [LARGE SCALE GENOMIC DNA]</scope>
    <source>
        <strain evidence="1 2">ATCC 700114</strain>
    </source>
</reference>
<comment type="caution">
    <text evidence="1">The sequence shown here is derived from an EMBL/GenBank/DDBJ whole genome shotgun (WGS) entry which is preliminary data.</text>
</comment>
<protein>
    <submittedName>
        <fullName evidence="1">Uncharacterized protein</fullName>
    </submittedName>
</protein>
<gene>
    <name evidence="1" type="ORF">LS81_001980</name>
</gene>